<feature type="compositionally biased region" description="Polar residues" evidence="1">
    <location>
        <begin position="169"/>
        <end position="181"/>
    </location>
</feature>
<feature type="region of interest" description="Disordered" evidence="1">
    <location>
        <begin position="68"/>
        <end position="209"/>
    </location>
</feature>
<evidence type="ECO:0000313" key="3">
    <source>
        <dbReference type="Proteomes" id="UP000799777"/>
    </source>
</evidence>
<evidence type="ECO:0000313" key="2">
    <source>
        <dbReference type="EMBL" id="KAF2031638.1"/>
    </source>
</evidence>
<feature type="compositionally biased region" description="Polar residues" evidence="1">
    <location>
        <begin position="260"/>
        <end position="269"/>
    </location>
</feature>
<sequence>DAQLLTVFTTFANYNRGGLCSSGRSVVASKIAQTNHQTAREKHFTPMAHHHSGSRRQTSVENELWFSMPSSSRRQGDRTRISEQSAYQATSYRMSTGSSSSIVSRTASGIPLISTPADTNKPLPPSPPGPERRSRKPTASLRSFLGRPPSSHLDPNHLQPEPYNHRHSATSTNLSVDTNGQYHHAYSRSMPSSPYEYNQASTSQSSRLTALPRAQSAASDYTNFTPHPDYTSPLQESYPVRTSSMHTYFETSPPRARTFPTETSVTSPTMREGVSNRPRPHTWLSPTESFSDASQFSLFVQATTGLPDDSDPWSPNAPPQLQGSLFARRSGNDTIPLPLQRGQESVPR</sequence>
<protein>
    <submittedName>
        <fullName evidence="2">Uncharacterized protein</fullName>
    </submittedName>
</protein>
<proteinExistence type="predicted"/>
<dbReference type="EMBL" id="ML978179">
    <property type="protein sequence ID" value="KAF2031638.1"/>
    <property type="molecule type" value="Genomic_DNA"/>
</dbReference>
<gene>
    <name evidence="2" type="ORF">EK21DRAFT_38578</name>
</gene>
<feature type="region of interest" description="Disordered" evidence="1">
    <location>
        <begin position="302"/>
        <end position="348"/>
    </location>
</feature>
<dbReference type="AlphaFoldDB" id="A0A9P4LN43"/>
<name>A0A9P4LN43_9PLEO</name>
<comment type="caution">
    <text evidence="2">The sequence shown here is derived from an EMBL/GenBank/DDBJ whole genome shotgun (WGS) entry which is preliminary data.</text>
</comment>
<evidence type="ECO:0000256" key="1">
    <source>
        <dbReference type="SAM" id="MobiDB-lite"/>
    </source>
</evidence>
<accession>A0A9P4LN43</accession>
<feature type="non-terminal residue" evidence="2">
    <location>
        <position position="348"/>
    </location>
</feature>
<keyword evidence="3" id="KW-1185">Reference proteome</keyword>
<feature type="region of interest" description="Disordered" evidence="1">
    <location>
        <begin position="250"/>
        <end position="281"/>
    </location>
</feature>
<organism evidence="2 3">
    <name type="scientific">Setomelanomma holmii</name>
    <dbReference type="NCBI Taxonomy" id="210430"/>
    <lineage>
        <taxon>Eukaryota</taxon>
        <taxon>Fungi</taxon>
        <taxon>Dikarya</taxon>
        <taxon>Ascomycota</taxon>
        <taxon>Pezizomycotina</taxon>
        <taxon>Dothideomycetes</taxon>
        <taxon>Pleosporomycetidae</taxon>
        <taxon>Pleosporales</taxon>
        <taxon>Pleosporineae</taxon>
        <taxon>Phaeosphaeriaceae</taxon>
        <taxon>Setomelanomma</taxon>
    </lineage>
</organism>
<dbReference type="OrthoDB" id="3795041at2759"/>
<feature type="compositionally biased region" description="Polar residues" evidence="1">
    <location>
        <begin position="189"/>
        <end position="208"/>
    </location>
</feature>
<feature type="non-terminal residue" evidence="2">
    <location>
        <position position="1"/>
    </location>
</feature>
<reference evidence="2" key="1">
    <citation type="journal article" date="2020" name="Stud. Mycol.">
        <title>101 Dothideomycetes genomes: a test case for predicting lifestyles and emergence of pathogens.</title>
        <authorList>
            <person name="Haridas S."/>
            <person name="Albert R."/>
            <person name="Binder M."/>
            <person name="Bloem J."/>
            <person name="Labutti K."/>
            <person name="Salamov A."/>
            <person name="Andreopoulos B."/>
            <person name="Baker S."/>
            <person name="Barry K."/>
            <person name="Bills G."/>
            <person name="Bluhm B."/>
            <person name="Cannon C."/>
            <person name="Castanera R."/>
            <person name="Culley D."/>
            <person name="Daum C."/>
            <person name="Ezra D."/>
            <person name="Gonzalez J."/>
            <person name="Henrissat B."/>
            <person name="Kuo A."/>
            <person name="Liang C."/>
            <person name="Lipzen A."/>
            <person name="Lutzoni F."/>
            <person name="Magnuson J."/>
            <person name="Mondo S."/>
            <person name="Nolan M."/>
            <person name="Ohm R."/>
            <person name="Pangilinan J."/>
            <person name="Park H.-J."/>
            <person name="Ramirez L."/>
            <person name="Alfaro M."/>
            <person name="Sun H."/>
            <person name="Tritt A."/>
            <person name="Yoshinaga Y."/>
            <person name="Zwiers L.-H."/>
            <person name="Turgeon B."/>
            <person name="Goodwin S."/>
            <person name="Spatafora J."/>
            <person name="Crous P."/>
            <person name="Grigoriev I."/>
        </authorList>
    </citation>
    <scope>NUCLEOTIDE SEQUENCE</scope>
    <source>
        <strain evidence="2">CBS 110217</strain>
    </source>
</reference>
<feature type="compositionally biased region" description="Low complexity" evidence="1">
    <location>
        <begin position="91"/>
        <end position="110"/>
    </location>
</feature>
<dbReference type="Proteomes" id="UP000799777">
    <property type="component" value="Unassembled WGS sequence"/>
</dbReference>